<dbReference type="Gene3D" id="3.40.50.620">
    <property type="entry name" value="HUPs"/>
    <property type="match status" value="1"/>
</dbReference>
<dbReference type="Proteomes" id="UP000651482">
    <property type="component" value="Unassembled WGS sequence"/>
</dbReference>
<dbReference type="SUPFAM" id="SSF52402">
    <property type="entry name" value="Adenine nucleotide alpha hydrolases-like"/>
    <property type="match status" value="1"/>
</dbReference>
<sequence>MNLTEYLKGFPKAALAFSGGVDSSYLLYAAKQAGCAVTPYYVKTAFQPEFEFEDAKRMAGFLKIPMRVLTLDVLACAPVVANPPDRCYYCKQVIFGEILRAAHADGHTVLFDGNNASDDAGDRPGMRAAKELHVRSPLRECGLGKPEIRRLSREAGLFTAEKPAYACLATRIPAGTPIDGETLQKVERAEAFLTDKGFSDFRVRVLGNAAKLQLTENEFAKLFADRGQILDTLRASFADVLLDLTPRGEHHG</sequence>
<dbReference type="InterPro" id="IPR005232">
    <property type="entry name" value="LarE"/>
</dbReference>
<protein>
    <submittedName>
        <fullName evidence="2">ATP-dependent sacrificial sulfur transferase LarE</fullName>
    </submittedName>
</protein>
<dbReference type="RefSeq" id="WP_249318060.1">
    <property type="nucleotide sequence ID" value="NZ_JACRSN010000002.1"/>
</dbReference>
<dbReference type="InterPro" id="IPR014729">
    <property type="entry name" value="Rossmann-like_a/b/a_fold"/>
</dbReference>
<dbReference type="AlphaFoldDB" id="A0A926HRI2"/>
<feature type="active site" description="Nucleophile and sulfur donor" evidence="1">
    <location>
        <position position="167"/>
    </location>
</feature>
<organism evidence="2 3">
    <name type="scientific">Yeguia hominis</name>
    <dbReference type="NCBI Taxonomy" id="2763662"/>
    <lineage>
        <taxon>Bacteria</taxon>
        <taxon>Bacillati</taxon>
        <taxon>Bacillota</taxon>
        <taxon>Clostridia</taxon>
        <taxon>Eubacteriales</taxon>
        <taxon>Yeguiaceae</taxon>
        <taxon>Yeguia</taxon>
    </lineage>
</organism>
<dbReference type="EMBL" id="JACRSN010000002">
    <property type="protein sequence ID" value="MBC8532820.1"/>
    <property type="molecule type" value="Genomic_DNA"/>
</dbReference>
<evidence type="ECO:0000256" key="1">
    <source>
        <dbReference type="PIRSR" id="PIRSR006661-1"/>
    </source>
</evidence>
<gene>
    <name evidence="2" type="primary">larE</name>
    <name evidence="2" type="ORF">IAG03_02135</name>
</gene>
<dbReference type="NCBIfam" id="TIGR00268">
    <property type="entry name" value="ATP-dependent sacrificial sulfur transferase LarE"/>
    <property type="match status" value="1"/>
</dbReference>
<dbReference type="CDD" id="cd01990">
    <property type="entry name" value="LarE-like"/>
    <property type="match status" value="1"/>
</dbReference>
<evidence type="ECO:0000313" key="2">
    <source>
        <dbReference type="EMBL" id="MBC8532820.1"/>
    </source>
</evidence>
<reference evidence="2" key="1">
    <citation type="submission" date="2020-08" db="EMBL/GenBank/DDBJ databases">
        <title>Genome public.</title>
        <authorList>
            <person name="Liu C."/>
            <person name="Sun Q."/>
        </authorList>
    </citation>
    <scope>NUCLEOTIDE SEQUENCE</scope>
    <source>
        <strain evidence="2">NSJ-40</strain>
    </source>
</reference>
<name>A0A926HRI2_9FIRM</name>
<keyword evidence="3" id="KW-1185">Reference proteome</keyword>
<evidence type="ECO:0000313" key="3">
    <source>
        <dbReference type="Proteomes" id="UP000651482"/>
    </source>
</evidence>
<dbReference type="InterPro" id="IPR052188">
    <property type="entry name" value="Ni-pincer_cofactor_biosynth"/>
</dbReference>
<accession>A0A926HRI2</accession>
<dbReference type="GO" id="GO:0016783">
    <property type="term" value="F:sulfurtransferase activity"/>
    <property type="evidence" value="ECO:0007669"/>
    <property type="project" value="InterPro"/>
</dbReference>
<dbReference type="PANTHER" id="PTHR43169:SF2">
    <property type="entry name" value="NAD_GMP SYNTHASE DOMAIN-CONTAINING PROTEIN"/>
    <property type="match status" value="1"/>
</dbReference>
<proteinExistence type="predicted"/>
<dbReference type="PIRSF" id="PIRSF006661">
    <property type="entry name" value="PP-lp_UCP006661"/>
    <property type="match status" value="1"/>
</dbReference>
<keyword evidence="2" id="KW-0808">Transferase</keyword>
<dbReference type="PANTHER" id="PTHR43169">
    <property type="entry name" value="EXSB FAMILY PROTEIN"/>
    <property type="match status" value="1"/>
</dbReference>
<comment type="caution">
    <text evidence="2">The sequence shown here is derived from an EMBL/GenBank/DDBJ whole genome shotgun (WGS) entry which is preliminary data.</text>
</comment>